<evidence type="ECO:0000256" key="3">
    <source>
        <dbReference type="ARBA" id="ARBA00022946"/>
    </source>
</evidence>
<name>A0A7S3L6Q4_9STRA</name>
<dbReference type="GO" id="GO:0005762">
    <property type="term" value="C:mitochondrial large ribosomal subunit"/>
    <property type="evidence" value="ECO:0007669"/>
    <property type="project" value="InterPro"/>
</dbReference>
<keyword evidence="3" id="KW-0809">Transit peptide</keyword>
<comment type="similarity">
    <text evidence="2">Belongs to the mitochondrion-specific ribosomal protein mL41 family.</text>
</comment>
<evidence type="ECO:0000313" key="8">
    <source>
        <dbReference type="EMBL" id="CAE0413350.1"/>
    </source>
</evidence>
<evidence type="ECO:0000256" key="6">
    <source>
        <dbReference type="ARBA" id="ARBA00023274"/>
    </source>
</evidence>
<organism evidence="8">
    <name type="scientific">Amphora coffeiformis</name>
    <dbReference type="NCBI Taxonomy" id="265554"/>
    <lineage>
        <taxon>Eukaryota</taxon>
        <taxon>Sar</taxon>
        <taxon>Stramenopiles</taxon>
        <taxon>Ochrophyta</taxon>
        <taxon>Bacillariophyta</taxon>
        <taxon>Bacillariophyceae</taxon>
        <taxon>Bacillariophycidae</taxon>
        <taxon>Thalassiophysales</taxon>
        <taxon>Catenulaceae</taxon>
        <taxon>Amphora</taxon>
    </lineage>
</organism>
<dbReference type="PANTHER" id="PTHR21338">
    <property type="entry name" value="MITOCHONDRIAL RIBOSOMAL PROTEIN L41"/>
    <property type="match status" value="1"/>
</dbReference>
<keyword evidence="6" id="KW-0687">Ribonucleoprotein</keyword>
<dbReference type="GO" id="GO:0003735">
    <property type="term" value="F:structural constituent of ribosome"/>
    <property type="evidence" value="ECO:0007669"/>
    <property type="project" value="InterPro"/>
</dbReference>
<dbReference type="Pfam" id="PF09809">
    <property type="entry name" value="MRP-L27"/>
    <property type="match status" value="1"/>
</dbReference>
<reference evidence="8" key="1">
    <citation type="submission" date="2021-01" db="EMBL/GenBank/DDBJ databases">
        <authorList>
            <person name="Corre E."/>
            <person name="Pelletier E."/>
            <person name="Niang G."/>
            <person name="Scheremetjew M."/>
            <person name="Finn R."/>
            <person name="Kale V."/>
            <person name="Holt S."/>
            <person name="Cochrane G."/>
            <person name="Meng A."/>
            <person name="Brown T."/>
            <person name="Cohen L."/>
        </authorList>
    </citation>
    <scope>NUCLEOTIDE SEQUENCE</scope>
    <source>
        <strain evidence="8">CCMP127</strain>
    </source>
</reference>
<evidence type="ECO:0000256" key="4">
    <source>
        <dbReference type="ARBA" id="ARBA00022980"/>
    </source>
</evidence>
<sequence length="111" mass="12630">MNFVQRFFNRGLQSFTASLNLGQVRFMSKYMSKSARKRQPLTTKRASRGGFYKGKGGTKEGRLTSKGKFIVDPLKRLELIVPDLTGFKLKPYIAASVPKHPPEKQRNRIPT</sequence>
<keyword evidence="5" id="KW-0496">Mitochondrion</keyword>
<dbReference type="AlphaFoldDB" id="A0A7S3L6Q4"/>
<gene>
    <name evidence="8" type="ORF">ACOF00016_LOCUS10606</name>
</gene>
<feature type="region of interest" description="Disordered" evidence="7">
    <location>
        <begin position="32"/>
        <end position="59"/>
    </location>
</feature>
<evidence type="ECO:0000256" key="2">
    <source>
        <dbReference type="ARBA" id="ARBA00010152"/>
    </source>
</evidence>
<proteinExistence type="inferred from homology"/>
<dbReference type="PANTHER" id="PTHR21338:SF0">
    <property type="entry name" value="LARGE RIBOSOMAL SUBUNIT PROTEIN ML41"/>
    <property type="match status" value="1"/>
</dbReference>
<protein>
    <submittedName>
        <fullName evidence="8">Uncharacterized protein</fullName>
    </submittedName>
</protein>
<evidence type="ECO:0000256" key="5">
    <source>
        <dbReference type="ARBA" id="ARBA00023128"/>
    </source>
</evidence>
<evidence type="ECO:0000256" key="7">
    <source>
        <dbReference type="SAM" id="MobiDB-lite"/>
    </source>
</evidence>
<accession>A0A7S3L6Q4</accession>
<dbReference type="InterPro" id="IPR019189">
    <property type="entry name" value="Ribosomal_mL41"/>
</dbReference>
<comment type="subcellular location">
    <subcellularLocation>
        <location evidence="1">Mitochondrion</location>
    </subcellularLocation>
</comment>
<evidence type="ECO:0000256" key="1">
    <source>
        <dbReference type="ARBA" id="ARBA00004173"/>
    </source>
</evidence>
<dbReference type="EMBL" id="HBIM01013014">
    <property type="protein sequence ID" value="CAE0413350.1"/>
    <property type="molecule type" value="Transcribed_RNA"/>
</dbReference>
<dbReference type="GO" id="GO:0006412">
    <property type="term" value="P:translation"/>
    <property type="evidence" value="ECO:0007669"/>
    <property type="project" value="TreeGrafter"/>
</dbReference>
<keyword evidence="4" id="KW-0689">Ribosomal protein</keyword>